<gene>
    <name evidence="2" type="ORF">PHYSODRAFT_525450</name>
</gene>
<organism evidence="2 3">
    <name type="scientific">Phytophthora sojae (strain P6497)</name>
    <name type="common">Soybean stem and root rot agent</name>
    <name type="synonym">Phytophthora megasperma f. sp. glycines</name>
    <dbReference type="NCBI Taxonomy" id="1094619"/>
    <lineage>
        <taxon>Eukaryota</taxon>
        <taxon>Sar</taxon>
        <taxon>Stramenopiles</taxon>
        <taxon>Oomycota</taxon>
        <taxon>Peronosporomycetes</taxon>
        <taxon>Peronosporales</taxon>
        <taxon>Peronosporaceae</taxon>
        <taxon>Phytophthora</taxon>
    </lineage>
</organism>
<keyword evidence="3" id="KW-1185">Reference proteome</keyword>
<reference evidence="2 3" key="1">
    <citation type="journal article" date="2006" name="Science">
        <title>Phytophthora genome sequences uncover evolutionary origins and mechanisms of pathogenesis.</title>
        <authorList>
            <person name="Tyler B.M."/>
            <person name="Tripathy S."/>
            <person name="Zhang X."/>
            <person name="Dehal P."/>
            <person name="Jiang R.H."/>
            <person name="Aerts A."/>
            <person name="Arredondo F.D."/>
            <person name="Baxter L."/>
            <person name="Bensasson D."/>
            <person name="Beynon J.L."/>
            <person name="Chapman J."/>
            <person name="Damasceno C.M."/>
            <person name="Dorrance A.E."/>
            <person name="Dou D."/>
            <person name="Dickerman A.W."/>
            <person name="Dubchak I.L."/>
            <person name="Garbelotto M."/>
            <person name="Gijzen M."/>
            <person name="Gordon S.G."/>
            <person name="Govers F."/>
            <person name="Grunwald N.J."/>
            <person name="Huang W."/>
            <person name="Ivors K.L."/>
            <person name="Jones R.W."/>
            <person name="Kamoun S."/>
            <person name="Krampis K."/>
            <person name="Lamour K.H."/>
            <person name="Lee M.K."/>
            <person name="McDonald W.H."/>
            <person name="Medina M."/>
            <person name="Meijer H.J."/>
            <person name="Nordberg E.K."/>
            <person name="Maclean D.J."/>
            <person name="Ospina-Giraldo M.D."/>
            <person name="Morris P.F."/>
            <person name="Phuntumart V."/>
            <person name="Putnam N.H."/>
            <person name="Rash S."/>
            <person name="Rose J.K."/>
            <person name="Sakihama Y."/>
            <person name="Salamov A.A."/>
            <person name="Savidor A."/>
            <person name="Scheuring C.F."/>
            <person name="Smith B.M."/>
            <person name="Sobral B.W."/>
            <person name="Terry A."/>
            <person name="Torto-Alalibo T.A."/>
            <person name="Win J."/>
            <person name="Xu Z."/>
            <person name="Zhang H."/>
            <person name="Grigoriev I.V."/>
            <person name="Rokhsar D.S."/>
            <person name="Boore J.L."/>
        </authorList>
    </citation>
    <scope>NUCLEOTIDE SEQUENCE [LARGE SCALE GENOMIC DNA]</scope>
    <source>
        <strain evidence="2 3">P6497</strain>
    </source>
</reference>
<keyword evidence="1" id="KW-0732">Signal</keyword>
<dbReference type="OMA" id="SCTAPFH"/>
<dbReference type="GeneID" id="20660872"/>
<dbReference type="AlphaFoldDB" id="G5A5I7"/>
<feature type="chain" id="PRO_5003472735" evidence="1">
    <location>
        <begin position="20"/>
        <end position="117"/>
    </location>
</feature>
<dbReference type="EMBL" id="JH159160">
    <property type="protein sequence ID" value="EGZ08592.1"/>
    <property type="molecule type" value="Genomic_DNA"/>
</dbReference>
<evidence type="ECO:0000313" key="2">
    <source>
        <dbReference type="EMBL" id="EGZ08592.1"/>
    </source>
</evidence>
<evidence type="ECO:0000256" key="1">
    <source>
        <dbReference type="SAM" id="SignalP"/>
    </source>
</evidence>
<dbReference type="KEGG" id="psoj:PHYSODRAFT_525450"/>
<proteinExistence type="predicted"/>
<feature type="signal peptide" evidence="1">
    <location>
        <begin position="1"/>
        <end position="19"/>
    </location>
</feature>
<dbReference type="Proteomes" id="UP000002640">
    <property type="component" value="Unassembled WGS sequence"/>
</dbReference>
<feature type="non-terminal residue" evidence="2">
    <location>
        <position position="1"/>
    </location>
</feature>
<evidence type="ECO:0000313" key="3">
    <source>
        <dbReference type="Proteomes" id="UP000002640"/>
    </source>
</evidence>
<dbReference type="InParanoid" id="G5A5I7"/>
<sequence length="117" mass="13022">RRSCTAPFHVLVLSSGVGAQNVDLAVELLLEVDEEVLEELRRRVLGARQEHAAVVGLEVHKVDHVSVAQAVLGAPVSFLDRRFFVCLPSAHVRQFTRLWSVRWIPELVSLASRSTES</sequence>
<dbReference type="RefSeq" id="XP_009535225.1">
    <property type="nucleotide sequence ID" value="XM_009536930.1"/>
</dbReference>
<name>G5A5I7_PHYSP</name>
<protein>
    <submittedName>
        <fullName evidence="2">Uncharacterized protein</fullName>
    </submittedName>
</protein>
<accession>G5A5I7</accession>